<dbReference type="PRINTS" id="PR00039">
    <property type="entry name" value="HTHLYSR"/>
</dbReference>
<name>A0ABY0A631_9BURK</name>
<protein>
    <submittedName>
        <fullName evidence="6">LysR family transcriptional regulator</fullName>
    </submittedName>
</protein>
<keyword evidence="3" id="KW-0238">DNA-binding</keyword>
<evidence type="ECO:0000313" key="7">
    <source>
        <dbReference type="Proteomes" id="UP000271137"/>
    </source>
</evidence>
<proteinExistence type="inferred from homology"/>
<organism evidence="6 7">
    <name type="scientific">Variovorax beijingensis</name>
    <dbReference type="NCBI Taxonomy" id="2496117"/>
    <lineage>
        <taxon>Bacteria</taxon>
        <taxon>Pseudomonadati</taxon>
        <taxon>Pseudomonadota</taxon>
        <taxon>Betaproteobacteria</taxon>
        <taxon>Burkholderiales</taxon>
        <taxon>Comamonadaceae</taxon>
        <taxon>Variovorax</taxon>
    </lineage>
</organism>
<reference evidence="6 7" key="1">
    <citation type="submission" date="2018-12" db="EMBL/GenBank/DDBJ databases">
        <title>The genome sequences of strain 502.</title>
        <authorList>
            <person name="Gao J."/>
            <person name="Sun J."/>
        </authorList>
    </citation>
    <scope>NUCLEOTIDE SEQUENCE [LARGE SCALE GENOMIC DNA]</scope>
    <source>
        <strain evidence="6 7">502</strain>
    </source>
</reference>
<gene>
    <name evidence="6" type="ORF">EJO66_16475</name>
</gene>
<dbReference type="PANTHER" id="PTHR30346:SF17">
    <property type="entry name" value="LYSR FAMILY TRANSCRIPTIONAL REGULATOR"/>
    <property type="match status" value="1"/>
</dbReference>
<comment type="caution">
    <text evidence="6">The sequence shown here is derived from an EMBL/GenBank/DDBJ whole genome shotgun (WGS) entry which is preliminary data.</text>
</comment>
<dbReference type="Pfam" id="PF03466">
    <property type="entry name" value="LysR_substrate"/>
    <property type="match status" value="1"/>
</dbReference>
<evidence type="ECO:0000313" key="6">
    <source>
        <dbReference type="EMBL" id="RSZ35583.1"/>
    </source>
</evidence>
<dbReference type="InterPro" id="IPR036388">
    <property type="entry name" value="WH-like_DNA-bd_sf"/>
</dbReference>
<sequence>MLTHRQLRYFVEIVDAGSFSLAAERLFIAQSALSRQVREMERELQAALLERDTRHMEMTAAGRSLYTDARRILAVLEDAAARASHAQRGTEGTLQLLHSSSVPLNAPILALVQQHSEQHPGVSIEVSQASSEHQALDVHEGRADVGLARAHILRRFGDVHYVPLYEEPLVAVVPAGHAMAGRASVPLDALRHERFVATPHLERGGLSHRVAELCRAQGFQPLAASVRSRKWAQLALVQGGFGIAVVPESMARLAPAGVCLLPLEGGDCTTGVLALWRRDAPALVQRFADALQASLGAKVGESS</sequence>
<keyword evidence="4" id="KW-0804">Transcription</keyword>
<dbReference type="SUPFAM" id="SSF53850">
    <property type="entry name" value="Periplasmic binding protein-like II"/>
    <property type="match status" value="1"/>
</dbReference>
<evidence type="ECO:0000256" key="2">
    <source>
        <dbReference type="ARBA" id="ARBA00023015"/>
    </source>
</evidence>
<dbReference type="SUPFAM" id="SSF46785">
    <property type="entry name" value="Winged helix' DNA-binding domain"/>
    <property type="match status" value="1"/>
</dbReference>
<dbReference type="InterPro" id="IPR000847">
    <property type="entry name" value="LysR_HTH_N"/>
</dbReference>
<keyword evidence="2" id="KW-0805">Transcription regulation</keyword>
<dbReference type="Pfam" id="PF00126">
    <property type="entry name" value="HTH_1"/>
    <property type="match status" value="1"/>
</dbReference>
<evidence type="ECO:0000256" key="4">
    <source>
        <dbReference type="ARBA" id="ARBA00023163"/>
    </source>
</evidence>
<evidence type="ECO:0000259" key="5">
    <source>
        <dbReference type="PROSITE" id="PS50931"/>
    </source>
</evidence>
<dbReference type="CDD" id="cd08414">
    <property type="entry name" value="PBP2_LTTR_aromatics_like"/>
    <property type="match status" value="1"/>
</dbReference>
<feature type="domain" description="HTH lysR-type" evidence="5">
    <location>
        <begin position="1"/>
        <end position="59"/>
    </location>
</feature>
<accession>A0ABY0A631</accession>
<keyword evidence="7" id="KW-1185">Reference proteome</keyword>
<dbReference type="PANTHER" id="PTHR30346">
    <property type="entry name" value="TRANSCRIPTIONAL DUAL REGULATOR HCAR-RELATED"/>
    <property type="match status" value="1"/>
</dbReference>
<dbReference type="InterPro" id="IPR036390">
    <property type="entry name" value="WH_DNA-bd_sf"/>
</dbReference>
<dbReference type="EMBL" id="RXFQ01000008">
    <property type="protein sequence ID" value="RSZ35583.1"/>
    <property type="molecule type" value="Genomic_DNA"/>
</dbReference>
<comment type="similarity">
    <text evidence="1">Belongs to the LysR transcriptional regulatory family.</text>
</comment>
<evidence type="ECO:0000256" key="1">
    <source>
        <dbReference type="ARBA" id="ARBA00009437"/>
    </source>
</evidence>
<dbReference type="RefSeq" id="WP_125965615.1">
    <property type="nucleotide sequence ID" value="NZ_RXFQ01000008.1"/>
</dbReference>
<dbReference type="Gene3D" id="3.40.190.10">
    <property type="entry name" value="Periplasmic binding protein-like II"/>
    <property type="match status" value="2"/>
</dbReference>
<dbReference type="Proteomes" id="UP000271137">
    <property type="component" value="Unassembled WGS sequence"/>
</dbReference>
<evidence type="ECO:0000256" key="3">
    <source>
        <dbReference type="ARBA" id="ARBA00023125"/>
    </source>
</evidence>
<dbReference type="PROSITE" id="PS50931">
    <property type="entry name" value="HTH_LYSR"/>
    <property type="match status" value="1"/>
</dbReference>
<dbReference type="InterPro" id="IPR005119">
    <property type="entry name" value="LysR_subst-bd"/>
</dbReference>
<dbReference type="Gene3D" id="1.10.10.10">
    <property type="entry name" value="Winged helix-like DNA-binding domain superfamily/Winged helix DNA-binding domain"/>
    <property type="match status" value="1"/>
</dbReference>